<organism evidence="1">
    <name type="scientific">viral metagenome</name>
    <dbReference type="NCBI Taxonomy" id="1070528"/>
    <lineage>
        <taxon>unclassified sequences</taxon>
        <taxon>metagenomes</taxon>
        <taxon>organismal metagenomes</taxon>
    </lineage>
</organism>
<dbReference type="SUPFAM" id="SSF56784">
    <property type="entry name" value="HAD-like"/>
    <property type="match status" value="1"/>
</dbReference>
<protein>
    <recommendedName>
        <fullName evidence="2">FCP1 homology domain-containing protein</fullName>
    </recommendedName>
</protein>
<accession>A0A6C0AXM8</accession>
<name>A0A6C0AXM8_9ZZZZ</name>
<dbReference type="Gene3D" id="3.40.50.1000">
    <property type="entry name" value="HAD superfamily/HAD-like"/>
    <property type="match status" value="1"/>
</dbReference>
<evidence type="ECO:0008006" key="2">
    <source>
        <dbReference type="Google" id="ProtNLM"/>
    </source>
</evidence>
<evidence type="ECO:0000313" key="1">
    <source>
        <dbReference type="EMBL" id="QHS84508.1"/>
    </source>
</evidence>
<reference evidence="1" key="1">
    <citation type="journal article" date="2020" name="Nature">
        <title>Giant virus diversity and host interactions through global metagenomics.</title>
        <authorList>
            <person name="Schulz F."/>
            <person name="Roux S."/>
            <person name="Paez-Espino D."/>
            <person name="Jungbluth S."/>
            <person name="Walsh D.A."/>
            <person name="Denef V.J."/>
            <person name="McMahon K.D."/>
            <person name="Konstantinidis K.T."/>
            <person name="Eloe-Fadrosh E.A."/>
            <person name="Kyrpides N.C."/>
            <person name="Woyke T."/>
        </authorList>
    </citation>
    <scope>NUCLEOTIDE SEQUENCE</scope>
    <source>
        <strain evidence="1">GVMAG-S-ERX556022-25</strain>
    </source>
</reference>
<sequence length="139" mass="15890">MSKQLFTIAFDLGGVIFAPSNDTNIFTKNYLETELIPGIYDIILELNKNENNKLIIISKAYPNNAKKSREILNIYGLDKYFNSIIFCEKNESKAAIAKAMNVDVMIDDKESVLEFFDKSIKTILFKQSEINSLLRKIIP</sequence>
<dbReference type="InterPro" id="IPR036412">
    <property type="entry name" value="HAD-like_sf"/>
</dbReference>
<proteinExistence type="predicted"/>
<dbReference type="AlphaFoldDB" id="A0A6C0AXM8"/>
<dbReference type="EMBL" id="MN738809">
    <property type="protein sequence ID" value="QHS84508.1"/>
    <property type="molecule type" value="Genomic_DNA"/>
</dbReference>
<dbReference type="InterPro" id="IPR023214">
    <property type="entry name" value="HAD_sf"/>
</dbReference>